<feature type="region of interest" description="Disordered" evidence="1">
    <location>
        <begin position="1"/>
        <end position="48"/>
    </location>
</feature>
<name>A0A132MNA6_9ACTN</name>
<organism evidence="2 3">
    <name type="scientific">Carbonactinospora thermoautotrophica</name>
    <dbReference type="NCBI Taxonomy" id="1469144"/>
    <lineage>
        <taxon>Bacteria</taxon>
        <taxon>Bacillati</taxon>
        <taxon>Actinomycetota</taxon>
        <taxon>Actinomycetes</taxon>
        <taxon>Kitasatosporales</taxon>
        <taxon>Carbonactinosporaceae</taxon>
        <taxon>Carbonactinospora</taxon>
    </lineage>
</organism>
<keyword evidence="3" id="KW-1185">Reference proteome</keyword>
<dbReference type="EMBL" id="LAXD01000001">
    <property type="protein sequence ID" value="KWW99347.1"/>
    <property type="molecule type" value="Genomic_DNA"/>
</dbReference>
<sequence length="48" mass="5132">MSRSQLVDTAGEGHGFTRSGGDASKACGSPSRIPRLGRWRFRRGGRGV</sequence>
<evidence type="ECO:0000256" key="1">
    <source>
        <dbReference type="SAM" id="MobiDB-lite"/>
    </source>
</evidence>
<comment type="caution">
    <text evidence="2">The sequence shown here is derived from an EMBL/GenBank/DDBJ whole genome shotgun (WGS) entry which is preliminary data.</text>
</comment>
<dbReference type="Proteomes" id="UP000070188">
    <property type="component" value="Unassembled WGS sequence"/>
</dbReference>
<gene>
    <name evidence="2" type="ORF">LI90_981</name>
</gene>
<dbReference type="AlphaFoldDB" id="A0A132MNA6"/>
<evidence type="ECO:0000313" key="2">
    <source>
        <dbReference type="EMBL" id="KWW99347.1"/>
    </source>
</evidence>
<reference evidence="3" key="1">
    <citation type="submission" date="2015-04" db="EMBL/GenBank/DDBJ databases">
        <title>Physiological reanalysis, assessment of diazotrophy, and genome sequences of multiple isolates of Streptomyces thermoautotrophicus.</title>
        <authorList>
            <person name="MacKellar D.C."/>
            <person name="Lieber L."/>
            <person name="Norman J."/>
            <person name="Bolger A."/>
            <person name="Tobin C."/>
            <person name="Murray J.W."/>
            <person name="Chang R."/>
            <person name="Ford T."/>
            <person name="Nguyen P.Q."/>
            <person name="Woodward J."/>
            <person name="Permingeat H."/>
            <person name="Joshi N.S."/>
            <person name="Silver P.A."/>
            <person name="Usadel B."/>
            <person name="Rutherford A.W."/>
            <person name="Friesen M."/>
            <person name="Prell J."/>
        </authorList>
    </citation>
    <scope>NUCLEOTIDE SEQUENCE [LARGE SCALE GENOMIC DNA]</scope>
    <source>
        <strain evidence="3">H1</strain>
    </source>
</reference>
<protein>
    <submittedName>
        <fullName evidence="2">YceI family protein</fullName>
    </submittedName>
</protein>
<proteinExistence type="predicted"/>
<dbReference type="STRING" id="1469144.LI90_981"/>
<evidence type="ECO:0000313" key="3">
    <source>
        <dbReference type="Proteomes" id="UP000070188"/>
    </source>
</evidence>
<feature type="compositionally biased region" description="Basic residues" evidence="1">
    <location>
        <begin position="35"/>
        <end position="48"/>
    </location>
</feature>
<accession>A0A132MNA6</accession>